<gene>
    <name evidence="1" type="ORF">GD627_08280</name>
</gene>
<evidence type="ECO:0000313" key="1">
    <source>
        <dbReference type="EMBL" id="KAD3632849.1"/>
    </source>
</evidence>
<sequence>MGNTASTVHFHDQYLAAWNQAMATGDSTPIEACLASGYHGWLGSSADAAEPFDGEGARKGFRDTVQALQGSTVHAGFRTVAPRGREEAVVFYEMTYRNKGEITARALLMESWRLEDSRWLLCRDVTEVNVGQPGV</sequence>
<dbReference type="SUPFAM" id="SSF54427">
    <property type="entry name" value="NTF2-like"/>
    <property type="match status" value="1"/>
</dbReference>
<dbReference type="Proteomes" id="UP000326852">
    <property type="component" value="Unassembled WGS sequence"/>
</dbReference>
<dbReference type="RefSeq" id="WP_152272117.1">
    <property type="nucleotide sequence ID" value="NZ_VTFX01000004.1"/>
</dbReference>
<evidence type="ECO:0000313" key="2">
    <source>
        <dbReference type="Proteomes" id="UP000326852"/>
    </source>
</evidence>
<protein>
    <recommendedName>
        <fullName evidence="3">DUF4440 domain-containing protein</fullName>
    </recommendedName>
</protein>
<dbReference type="AlphaFoldDB" id="A0A5N6MGJ2"/>
<keyword evidence="2" id="KW-1185">Reference proteome</keyword>
<comment type="caution">
    <text evidence="1">The sequence shown here is derived from an EMBL/GenBank/DDBJ whole genome shotgun (WGS) entry which is preliminary data.</text>
</comment>
<accession>A0A5N6MGJ2</accession>
<dbReference type="InterPro" id="IPR032710">
    <property type="entry name" value="NTF2-like_dom_sf"/>
</dbReference>
<evidence type="ECO:0008006" key="3">
    <source>
        <dbReference type="Google" id="ProtNLM"/>
    </source>
</evidence>
<proteinExistence type="predicted"/>
<dbReference type="EMBL" id="VTFX01000004">
    <property type="protein sequence ID" value="KAD3632849.1"/>
    <property type="molecule type" value="Genomic_DNA"/>
</dbReference>
<reference evidence="1 2" key="1">
    <citation type="submission" date="2019-08" db="EMBL/GenBank/DDBJ databases">
        <title>Arthrobacter sp. nov., isolated from plateau pika and Tibetan wild ass.</title>
        <authorList>
            <person name="Ge Y."/>
        </authorList>
    </citation>
    <scope>NUCLEOTIDE SEQUENCE [LARGE SCALE GENOMIC DNA]</scope>
    <source>
        <strain evidence="1 2">785</strain>
    </source>
</reference>
<organism evidence="1 2">
    <name type="scientific">Arthrobacter yangruifuii</name>
    <dbReference type="NCBI Taxonomy" id="2606616"/>
    <lineage>
        <taxon>Bacteria</taxon>
        <taxon>Bacillati</taxon>
        <taxon>Actinomycetota</taxon>
        <taxon>Actinomycetes</taxon>
        <taxon>Micrococcales</taxon>
        <taxon>Micrococcaceae</taxon>
        <taxon>Arthrobacter</taxon>
    </lineage>
</organism>
<name>A0A5N6MGJ2_9MICC</name>